<evidence type="ECO:0000313" key="2">
    <source>
        <dbReference type="EMBL" id="BBY60960.1"/>
    </source>
</evidence>
<dbReference type="RefSeq" id="WP_235677836.1">
    <property type="nucleotide sequence ID" value="NZ_AP022595.1"/>
</dbReference>
<keyword evidence="3" id="KW-1185">Reference proteome</keyword>
<dbReference type="Gene3D" id="1.10.1220.170">
    <property type="match status" value="1"/>
</dbReference>
<feature type="region of interest" description="Disordered" evidence="1">
    <location>
        <begin position="59"/>
        <end position="95"/>
    </location>
</feature>
<dbReference type="EMBL" id="AP022595">
    <property type="protein sequence ID" value="BBY60960.1"/>
    <property type="molecule type" value="Genomic_DNA"/>
</dbReference>
<name>A0A7I7SWD6_9MYCO</name>
<protein>
    <submittedName>
        <fullName evidence="2">Uncharacterized protein</fullName>
    </submittedName>
</protein>
<accession>A0A7I7SWD6</accession>
<sequence length="95" mass="10138">MNGGSADPEPSDLAHPPELLDERATIERELTQADADYAAGNTVSGEDLRKRFGLTEATPAPHRKFGQLPDLVIPDNFGAPLPDFEDATPEGPLDA</sequence>
<reference evidence="2 3" key="1">
    <citation type="journal article" date="2019" name="Emerg. Microbes Infect.">
        <title>Comprehensive subspecies identification of 175 nontuberculous mycobacteria species based on 7547 genomic profiles.</title>
        <authorList>
            <person name="Matsumoto Y."/>
            <person name="Kinjo T."/>
            <person name="Motooka D."/>
            <person name="Nabeya D."/>
            <person name="Jung N."/>
            <person name="Uechi K."/>
            <person name="Horii T."/>
            <person name="Iida T."/>
            <person name="Fujita J."/>
            <person name="Nakamura S."/>
        </authorList>
    </citation>
    <scope>NUCLEOTIDE SEQUENCE [LARGE SCALE GENOMIC DNA]</scope>
    <source>
        <strain evidence="2 3">JCM 30395</strain>
    </source>
</reference>
<evidence type="ECO:0000256" key="1">
    <source>
        <dbReference type="SAM" id="MobiDB-lite"/>
    </source>
</evidence>
<organism evidence="2 3">
    <name type="scientific">Mycolicibacterium sarraceniae</name>
    <dbReference type="NCBI Taxonomy" id="1534348"/>
    <lineage>
        <taxon>Bacteria</taxon>
        <taxon>Bacillati</taxon>
        <taxon>Actinomycetota</taxon>
        <taxon>Actinomycetes</taxon>
        <taxon>Mycobacteriales</taxon>
        <taxon>Mycobacteriaceae</taxon>
        <taxon>Mycolicibacterium</taxon>
    </lineage>
</organism>
<gene>
    <name evidence="2" type="ORF">MSAR_40960</name>
</gene>
<dbReference type="AlphaFoldDB" id="A0A7I7SWD6"/>
<dbReference type="Proteomes" id="UP000466445">
    <property type="component" value="Chromosome"/>
</dbReference>
<proteinExistence type="predicted"/>
<dbReference type="KEGG" id="msar:MSAR_40960"/>
<evidence type="ECO:0000313" key="3">
    <source>
        <dbReference type="Proteomes" id="UP000466445"/>
    </source>
</evidence>